<evidence type="ECO:0000313" key="3">
    <source>
        <dbReference type="EMBL" id="MDA0181950.1"/>
    </source>
</evidence>
<reference evidence="3" key="1">
    <citation type="submission" date="2022-10" db="EMBL/GenBank/DDBJ databases">
        <title>The WGS of Solirubrobacter phytolaccae KCTC 29190.</title>
        <authorList>
            <person name="Jiang Z."/>
        </authorList>
    </citation>
    <scope>NUCLEOTIDE SEQUENCE</scope>
    <source>
        <strain evidence="3">KCTC 29190</strain>
    </source>
</reference>
<name>A0A9X3NBP0_9ACTN</name>
<dbReference type="PROSITE" id="PS50043">
    <property type="entry name" value="HTH_LUXR_2"/>
    <property type="match status" value="1"/>
</dbReference>
<dbReference type="EMBL" id="JAPDDP010000028">
    <property type="protein sequence ID" value="MDA0181950.1"/>
    <property type="molecule type" value="Genomic_DNA"/>
</dbReference>
<organism evidence="3 4">
    <name type="scientific">Solirubrobacter phytolaccae</name>
    <dbReference type="NCBI Taxonomy" id="1404360"/>
    <lineage>
        <taxon>Bacteria</taxon>
        <taxon>Bacillati</taxon>
        <taxon>Actinomycetota</taxon>
        <taxon>Thermoleophilia</taxon>
        <taxon>Solirubrobacterales</taxon>
        <taxon>Solirubrobacteraceae</taxon>
        <taxon>Solirubrobacter</taxon>
    </lineage>
</organism>
<dbReference type="SUPFAM" id="SSF46894">
    <property type="entry name" value="C-terminal effector domain of the bipartite response regulators"/>
    <property type="match status" value="1"/>
</dbReference>
<dbReference type="InterPro" id="IPR039420">
    <property type="entry name" value="WalR-like"/>
</dbReference>
<keyword evidence="4" id="KW-1185">Reference proteome</keyword>
<dbReference type="GO" id="GO:0006355">
    <property type="term" value="P:regulation of DNA-templated transcription"/>
    <property type="evidence" value="ECO:0007669"/>
    <property type="project" value="InterPro"/>
</dbReference>
<dbReference type="RefSeq" id="WP_270026308.1">
    <property type="nucleotide sequence ID" value="NZ_JAPDDP010000028.1"/>
</dbReference>
<dbReference type="InterPro" id="IPR016032">
    <property type="entry name" value="Sig_transdc_resp-reg_C-effctor"/>
</dbReference>
<dbReference type="PANTHER" id="PTHR43214:SF42">
    <property type="entry name" value="TRANSCRIPTIONAL REGULATORY PROTEIN DESR"/>
    <property type="match status" value="1"/>
</dbReference>
<feature type="domain" description="HTH luxR-type" evidence="2">
    <location>
        <begin position="460"/>
        <end position="522"/>
    </location>
</feature>
<dbReference type="CDD" id="cd06170">
    <property type="entry name" value="LuxR_C_like"/>
    <property type="match status" value="1"/>
</dbReference>
<dbReference type="PRINTS" id="PR00038">
    <property type="entry name" value="HTHLUXR"/>
</dbReference>
<evidence type="ECO:0000313" key="4">
    <source>
        <dbReference type="Proteomes" id="UP001147653"/>
    </source>
</evidence>
<comment type="caution">
    <text evidence="3">The sequence shown here is derived from an EMBL/GenBank/DDBJ whole genome shotgun (WGS) entry which is preliminary data.</text>
</comment>
<evidence type="ECO:0000259" key="2">
    <source>
        <dbReference type="PROSITE" id="PS50043"/>
    </source>
</evidence>
<evidence type="ECO:0000256" key="1">
    <source>
        <dbReference type="ARBA" id="ARBA00023125"/>
    </source>
</evidence>
<dbReference type="Gene3D" id="1.10.10.10">
    <property type="entry name" value="Winged helix-like DNA-binding domain superfamily/Winged helix DNA-binding domain"/>
    <property type="match status" value="1"/>
</dbReference>
<feature type="non-terminal residue" evidence="3">
    <location>
        <position position="1"/>
    </location>
</feature>
<dbReference type="PANTHER" id="PTHR43214">
    <property type="entry name" value="TWO-COMPONENT RESPONSE REGULATOR"/>
    <property type="match status" value="1"/>
</dbReference>
<keyword evidence="1" id="KW-0238">DNA-binding</keyword>
<protein>
    <submittedName>
        <fullName evidence="3">LuxR C-terminal-related transcriptional regulator</fullName>
    </submittedName>
</protein>
<gene>
    <name evidence="3" type="ORF">OJ997_16725</name>
</gene>
<accession>A0A9X3NBP0</accession>
<dbReference type="SMART" id="SM00421">
    <property type="entry name" value="HTH_LUXR"/>
    <property type="match status" value="1"/>
</dbReference>
<dbReference type="AlphaFoldDB" id="A0A9X3NBP0"/>
<dbReference type="InterPro" id="IPR036388">
    <property type="entry name" value="WH-like_DNA-bd_sf"/>
</dbReference>
<sequence length="522" mass="55826">VAAAAAFLEQATALTPDPRRRGLRALAAAETMLRAGAFDGALVLLTTAAETPLDALSRARVDLLRGQIAFASRHGAEAASLLLAAARRLEPLDDQLARETYLEAFSAARLAGRAGEACAAELADAVRRLPPRSGEVDLVLESLAARFTDGYAAAVPVRRRVVKAFRRDDLPAETGLRWLWLASSDAAELWDEAGWMSLSTRHNELARAVGALSVLPLTLHSRAVAHVLAGEFAAAEALISELDAVQHATGTTLAPYSALGLAAWRGREQELTDLIAMTLGGMVARGEGVGLLNTQWARAVLANGHGRFQDAVVAGQEAAAHPNHAGPASWALSELVEAGVKSGQPELARDAFAHLEPVTRASGTDWALGIQARAQALLSDDERDHREAIERLGRTRVRGELARAQLLYGEWLCLQDGRGADARAQLRLAFDQLTQIGADAFAERARRGLQATGESVRRPANGRHEALTAQETHIARLAADGHTNPEIAARLFLSPRTVEYHLHKVFGKLGISSRRELADALP</sequence>
<dbReference type="Pfam" id="PF00196">
    <property type="entry name" value="GerE"/>
    <property type="match status" value="1"/>
</dbReference>
<dbReference type="Proteomes" id="UP001147653">
    <property type="component" value="Unassembled WGS sequence"/>
</dbReference>
<dbReference type="InterPro" id="IPR000792">
    <property type="entry name" value="Tscrpt_reg_LuxR_C"/>
</dbReference>
<proteinExistence type="predicted"/>
<dbReference type="GO" id="GO:0003677">
    <property type="term" value="F:DNA binding"/>
    <property type="evidence" value="ECO:0007669"/>
    <property type="project" value="UniProtKB-KW"/>
</dbReference>